<keyword evidence="1" id="KW-0812">Transmembrane</keyword>
<evidence type="ECO:0000313" key="3">
    <source>
        <dbReference type="Proteomes" id="UP000297555"/>
    </source>
</evidence>
<name>A0A4Y8VMP8_9PSED</name>
<dbReference type="OrthoDB" id="7593748at2"/>
<gene>
    <name evidence="2" type="ORF">E4J90_09375</name>
</gene>
<evidence type="ECO:0000313" key="2">
    <source>
        <dbReference type="EMBL" id="TFH81780.1"/>
    </source>
</evidence>
<comment type="caution">
    <text evidence="2">The sequence shown here is derived from an EMBL/GenBank/DDBJ whole genome shotgun (WGS) entry which is preliminary data.</text>
</comment>
<accession>A0A4Y8VMP8</accession>
<keyword evidence="1" id="KW-0472">Membrane</keyword>
<sequence>MDVKRLSYRGLSRSFRRGVNASSVTFGKAVSAAMIGGVFFFVSGCTTVGRNPSLPDTLASRASNYGYVPLDGLAIDQDFEADSCAEFTAPKGPKSFAPLSQSLPDITVRFAVASYEQSGGLSFGPAKFTAKGKSYRAVLDYVNVDAIPVTFLVSAIAYGFTKKLSDARGEGLAISGYNVRVIDPNKETPSSATENADLVTIPVYIGVGLRLSADVTALESGIPLVSLSAIGFEAQSNSLTGTLTVQAIGLPGETVASSLPLPSKLDQTTIENGVLAIGANRLNIYRYKDTDMGAIPRVVGLYSPIGTEPALINAIYSELSKKRPKWSRPCKASAVSSR</sequence>
<dbReference type="Proteomes" id="UP000297555">
    <property type="component" value="Unassembled WGS sequence"/>
</dbReference>
<dbReference type="EMBL" id="SPDQ01000011">
    <property type="protein sequence ID" value="TFH81780.1"/>
    <property type="molecule type" value="Genomic_DNA"/>
</dbReference>
<proteinExistence type="predicted"/>
<feature type="transmembrane region" description="Helical" evidence="1">
    <location>
        <begin position="21"/>
        <end position="42"/>
    </location>
</feature>
<dbReference type="AlphaFoldDB" id="A0A4Y8VMP8"/>
<dbReference type="RefSeq" id="WP_134826104.1">
    <property type="nucleotide sequence ID" value="NZ_SPDQ01000011.1"/>
</dbReference>
<protein>
    <submittedName>
        <fullName evidence="2">Uncharacterized protein</fullName>
    </submittedName>
</protein>
<reference evidence="2 3" key="1">
    <citation type="submission" date="2019-03" db="EMBL/GenBank/DDBJ databases">
        <title>Draft genome sequence of humic substances-degrading Pseudomonas kribbensis CHA-19 from forest soil.</title>
        <authorList>
            <person name="Kim D."/>
        </authorList>
    </citation>
    <scope>NUCLEOTIDE SEQUENCE [LARGE SCALE GENOMIC DNA]</scope>
    <source>
        <strain evidence="2 3">CHA-19</strain>
    </source>
</reference>
<organism evidence="2 3">
    <name type="scientific">Pseudomonas kribbensis</name>
    <dbReference type="NCBI Taxonomy" id="1628086"/>
    <lineage>
        <taxon>Bacteria</taxon>
        <taxon>Pseudomonadati</taxon>
        <taxon>Pseudomonadota</taxon>
        <taxon>Gammaproteobacteria</taxon>
        <taxon>Pseudomonadales</taxon>
        <taxon>Pseudomonadaceae</taxon>
        <taxon>Pseudomonas</taxon>
    </lineage>
</organism>
<keyword evidence="1" id="KW-1133">Transmembrane helix</keyword>
<evidence type="ECO:0000256" key="1">
    <source>
        <dbReference type="SAM" id="Phobius"/>
    </source>
</evidence>